<reference evidence="6 7" key="1">
    <citation type="journal article" date="2018" name="Environ. Microbiol.">
        <title>Novel energy conservation strategies and behaviour of Pelotomaculum schinkii driving syntrophic propionate catabolism.</title>
        <authorList>
            <person name="Hidalgo-Ahumada C.A.P."/>
            <person name="Nobu M.K."/>
            <person name="Narihiro T."/>
            <person name="Tamaki H."/>
            <person name="Liu W.T."/>
            <person name="Kamagata Y."/>
            <person name="Stams A.J.M."/>
            <person name="Imachi H."/>
            <person name="Sousa D.Z."/>
        </authorList>
    </citation>
    <scope>NUCLEOTIDE SEQUENCE [LARGE SCALE GENOMIC DNA]</scope>
    <source>
        <strain evidence="6 7">MGP</strain>
    </source>
</reference>
<dbReference type="GO" id="GO:0005886">
    <property type="term" value="C:plasma membrane"/>
    <property type="evidence" value="ECO:0007669"/>
    <property type="project" value="UniProtKB-SubCell"/>
</dbReference>
<comment type="similarity">
    <text evidence="5">Belongs to the UPF0756 family.</text>
</comment>
<dbReference type="AlphaFoldDB" id="A0A4Y7RJP2"/>
<organism evidence="6 7">
    <name type="scientific">Pelotomaculum propionicicum</name>
    <dbReference type="NCBI Taxonomy" id="258475"/>
    <lineage>
        <taxon>Bacteria</taxon>
        <taxon>Bacillati</taxon>
        <taxon>Bacillota</taxon>
        <taxon>Clostridia</taxon>
        <taxon>Eubacteriales</taxon>
        <taxon>Desulfotomaculaceae</taxon>
        <taxon>Pelotomaculum</taxon>
    </lineage>
</organism>
<dbReference type="HAMAP" id="MF_01874">
    <property type="entry name" value="UPF0756"/>
    <property type="match status" value="1"/>
</dbReference>
<dbReference type="InterPro" id="IPR007382">
    <property type="entry name" value="UPF0756_TM"/>
</dbReference>
<evidence type="ECO:0000313" key="6">
    <source>
        <dbReference type="EMBL" id="TEB08970.1"/>
    </source>
</evidence>
<keyword evidence="3 5" id="KW-1133">Transmembrane helix</keyword>
<feature type="transmembrane region" description="Helical" evidence="5">
    <location>
        <begin position="140"/>
        <end position="158"/>
    </location>
</feature>
<dbReference type="PANTHER" id="PTHR38452:SF1">
    <property type="entry name" value="UPF0756 MEMBRANE PROTEIN YEAL"/>
    <property type="match status" value="1"/>
</dbReference>
<protein>
    <recommendedName>
        <fullName evidence="5">UPF0756 membrane protein Pmgp_03487</fullName>
    </recommendedName>
</protein>
<dbReference type="Proteomes" id="UP000297597">
    <property type="component" value="Unassembled WGS sequence"/>
</dbReference>
<feature type="transmembrane region" description="Helical" evidence="5">
    <location>
        <begin position="83"/>
        <end position="102"/>
    </location>
</feature>
<evidence type="ECO:0000256" key="1">
    <source>
        <dbReference type="ARBA" id="ARBA00022475"/>
    </source>
</evidence>
<proteinExistence type="inferred from homology"/>
<keyword evidence="4 5" id="KW-0472">Membrane</keyword>
<gene>
    <name evidence="6" type="ORF">Pmgp_03487</name>
</gene>
<evidence type="ECO:0000256" key="3">
    <source>
        <dbReference type="ARBA" id="ARBA00022989"/>
    </source>
</evidence>
<dbReference type="PANTHER" id="PTHR38452">
    <property type="entry name" value="UPF0756 MEMBRANE PROTEIN YEAL"/>
    <property type="match status" value="1"/>
</dbReference>
<evidence type="ECO:0000256" key="5">
    <source>
        <dbReference type="HAMAP-Rule" id="MF_01874"/>
    </source>
</evidence>
<comment type="subcellular location">
    <subcellularLocation>
        <location evidence="5">Cell membrane</location>
        <topology evidence="5">Multi-pass membrane protein</topology>
    </subcellularLocation>
</comment>
<feature type="transmembrane region" description="Helical" evidence="5">
    <location>
        <begin position="114"/>
        <end position="133"/>
    </location>
</feature>
<evidence type="ECO:0000256" key="4">
    <source>
        <dbReference type="ARBA" id="ARBA00023136"/>
    </source>
</evidence>
<comment type="caution">
    <text evidence="6">The sequence shown here is derived from an EMBL/GenBank/DDBJ whole genome shotgun (WGS) entry which is preliminary data.</text>
</comment>
<evidence type="ECO:0000256" key="2">
    <source>
        <dbReference type="ARBA" id="ARBA00022692"/>
    </source>
</evidence>
<name>A0A4Y7RJP2_9FIRM</name>
<evidence type="ECO:0000313" key="7">
    <source>
        <dbReference type="Proteomes" id="UP000297597"/>
    </source>
</evidence>
<keyword evidence="2 5" id="KW-0812">Transmembrane</keyword>
<accession>A0A4Y7RJP2</accession>
<dbReference type="Pfam" id="PF04284">
    <property type="entry name" value="DUF441"/>
    <property type="match status" value="1"/>
</dbReference>
<feature type="transmembrane region" description="Helical" evidence="5">
    <location>
        <begin position="56"/>
        <end position="76"/>
    </location>
</feature>
<sequence length="159" mass="16885">MTGIGLIFNSSELILIILLFLGLFGRSNLIVASTCILLSIRYFNLDHLILPVLEKRGLEIGLVLLMLHILAPIATGKLTKEDLYSVVSLKGILALVAGALATKLNGDGLNLMNANPELIFGLTAGTVVGIILLRGMPCGPVMAAAVTAVFFQVFQLLGR</sequence>
<keyword evidence="7" id="KW-1185">Reference proteome</keyword>
<dbReference type="RefSeq" id="WP_192903003.1">
    <property type="nucleotide sequence ID" value="NZ_QFFZ01000066.1"/>
</dbReference>
<keyword evidence="1 5" id="KW-1003">Cell membrane</keyword>
<dbReference type="EMBL" id="QFFZ01000066">
    <property type="protein sequence ID" value="TEB08970.1"/>
    <property type="molecule type" value="Genomic_DNA"/>
</dbReference>